<sequence>MTPEQKINELGFELPEPVAPLASYIPVQRTGNLLQISGQLPMDSEGLRKGTLGDNVGVEDAQKAAQICALNILGQIKAFGVDLGDIKQVIKLGVFVACTDTFIEHHLVANGASNLIGEILGEKGKHARAAVGVPSLPLGAMVEIEAIVEIND</sequence>
<dbReference type="Gene3D" id="3.30.1330.40">
    <property type="entry name" value="RutC-like"/>
    <property type="match status" value="1"/>
</dbReference>
<name>A0ABQ5UW49_9HYPH</name>
<proteinExistence type="predicted"/>
<feature type="domain" description="Endoribonuclease L-PSP/chorismate mutase-like" evidence="1">
    <location>
        <begin position="7"/>
        <end position="144"/>
    </location>
</feature>
<protein>
    <recommendedName>
        <fullName evidence="1">Endoribonuclease L-PSP/chorismate mutase-like domain-containing protein</fullName>
    </recommendedName>
</protein>
<dbReference type="PANTHER" id="PTHR43760">
    <property type="entry name" value="ENDORIBONUCLEASE-RELATED"/>
    <property type="match status" value="1"/>
</dbReference>
<evidence type="ECO:0000313" key="2">
    <source>
        <dbReference type="EMBL" id="GLQ18629.1"/>
    </source>
</evidence>
<organism evidence="2 3">
    <name type="scientific">Maritalea porphyrae</name>
    <dbReference type="NCBI Taxonomy" id="880732"/>
    <lineage>
        <taxon>Bacteria</taxon>
        <taxon>Pseudomonadati</taxon>
        <taxon>Pseudomonadota</taxon>
        <taxon>Alphaproteobacteria</taxon>
        <taxon>Hyphomicrobiales</taxon>
        <taxon>Devosiaceae</taxon>
        <taxon>Maritalea</taxon>
    </lineage>
</organism>
<dbReference type="Pfam" id="PF14588">
    <property type="entry name" value="YjgF_endoribonc"/>
    <property type="match status" value="1"/>
</dbReference>
<dbReference type="RefSeq" id="WP_284365662.1">
    <property type="nucleotide sequence ID" value="NZ_BSNI01000002.1"/>
</dbReference>
<dbReference type="InterPro" id="IPR013813">
    <property type="entry name" value="Endoribo_LPSP/chorism_mut-like"/>
</dbReference>
<gene>
    <name evidence="2" type="ORF">GCM10007879_28780</name>
</gene>
<dbReference type="SUPFAM" id="SSF55298">
    <property type="entry name" value="YjgF-like"/>
    <property type="match status" value="1"/>
</dbReference>
<dbReference type="PANTHER" id="PTHR43760:SF1">
    <property type="entry name" value="ENDORIBONUCLEASE L-PSP_CHORISMATE MUTASE-LIKE DOMAIN-CONTAINING PROTEIN"/>
    <property type="match status" value="1"/>
</dbReference>
<dbReference type="InterPro" id="IPR035959">
    <property type="entry name" value="RutC-like_sf"/>
</dbReference>
<accession>A0ABQ5UW49</accession>
<evidence type="ECO:0000259" key="1">
    <source>
        <dbReference type="Pfam" id="PF14588"/>
    </source>
</evidence>
<evidence type="ECO:0000313" key="3">
    <source>
        <dbReference type="Proteomes" id="UP001161405"/>
    </source>
</evidence>
<dbReference type="CDD" id="cd02199">
    <property type="entry name" value="YjgF_YER057c_UK114_like_1"/>
    <property type="match status" value="1"/>
</dbReference>
<dbReference type="EMBL" id="BSNI01000002">
    <property type="protein sequence ID" value="GLQ18629.1"/>
    <property type="molecule type" value="Genomic_DNA"/>
</dbReference>
<dbReference type="Proteomes" id="UP001161405">
    <property type="component" value="Unassembled WGS sequence"/>
</dbReference>
<reference evidence="2" key="1">
    <citation type="journal article" date="2014" name="Int. J. Syst. Evol. Microbiol.">
        <title>Complete genome of a new Firmicutes species belonging to the dominant human colonic microbiota ('Ruminococcus bicirculans') reveals two chromosomes and a selective capacity to utilize plant glucans.</title>
        <authorList>
            <consortium name="NISC Comparative Sequencing Program"/>
            <person name="Wegmann U."/>
            <person name="Louis P."/>
            <person name="Goesmann A."/>
            <person name="Henrissat B."/>
            <person name="Duncan S.H."/>
            <person name="Flint H.J."/>
        </authorList>
    </citation>
    <scope>NUCLEOTIDE SEQUENCE</scope>
    <source>
        <strain evidence="2">NBRC 107169</strain>
    </source>
</reference>
<comment type="caution">
    <text evidence="2">The sequence shown here is derived from an EMBL/GenBank/DDBJ whole genome shotgun (WGS) entry which is preliminary data.</text>
</comment>
<keyword evidence="3" id="KW-1185">Reference proteome</keyword>
<reference evidence="2" key="2">
    <citation type="submission" date="2023-01" db="EMBL/GenBank/DDBJ databases">
        <title>Draft genome sequence of Maritalea porphyrae strain NBRC 107169.</title>
        <authorList>
            <person name="Sun Q."/>
            <person name="Mori K."/>
        </authorList>
    </citation>
    <scope>NUCLEOTIDE SEQUENCE</scope>
    <source>
        <strain evidence="2">NBRC 107169</strain>
    </source>
</reference>